<comment type="subcellular location">
    <subcellularLocation>
        <location evidence="1">Membrane</location>
        <topology evidence="1">Multi-pass membrane protein</topology>
    </subcellularLocation>
</comment>
<dbReference type="PANTHER" id="PTHR33507:SF3">
    <property type="entry name" value="INNER MEMBRANE PROTEIN YBBJ"/>
    <property type="match status" value="1"/>
</dbReference>
<dbReference type="PANTHER" id="PTHR33507">
    <property type="entry name" value="INNER MEMBRANE PROTEIN YBBJ"/>
    <property type="match status" value="1"/>
</dbReference>
<dbReference type="EMBL" id="CP123967">
    <property type="protein sequence ID" value="WGT48121.1"/>
    <property type="molecule type" value="Genomic_DNA"/>
</dbReference>
<name>A0ABY8Q0S1_9ACTN</name>
<organism evidence="7 8">
    <name type="scientific">Tessaracoccus lacteus</name>
    <dbReference type="NCBI Taxonomy" id="3041766"/>
    <lineage>
        <taxon>Bacteria</taxon>
        <taxon>Bacillati</taxon>
        <taxon>Actinomycetota</taxon>
        <taxon>Actinomycetes</taxon>
        <taxon>Propionibacteriales</taxon>
        <taxon>Propionibacteriaceae</taxon>
        <taxon>Tessaracoccus</taxon>
    </lineage>
</organism>
<evidence type="ECO:0000259" key="6">
    <source>
        <dbReference type="Pfam" id="PF01957"/>
    </source>
</evidence>
<sequence>MSEFFDWISSHLWAGWGILALLLAAAELLTLDLTLLMLASGALMGGVTALIFPSMVWLQALVALATAVATLFLLRPTLLERVRRAPGYRSSLDNLIGSQTTNTVPITGSSGEVTIQGETWPARSYDPSMTIEAGESIEVLGLDGIVLLVYPTNRPLGR</sequence>
<evidence type="ECO:0000256" key="3">
    <source>
        <dbReference type="ARBA" id="ARBA00022989"/>
    </source>
</evidence>
<gene>
    <name evidence="7" type="ORF">QH948_05015</name>
</gene>
<evidence type="ECO:0000256" key="5">
    <source>
        <dbReference type="SAM" id="Phobius"/>
    </source>
</evidence>
<dbReference type="Gene3D" id="2.40.50.140">
    <property type="entry name" value="Nucleic acid-binding proteins"/>
    <property type="match status" value="1"/>
</dbReference>
<protein>
    <submittedName>
        <fullName evidence="7">NfeD family protein</fullName>
    </submittedName>
</protein>
<dbReference type="InterPro" id="IPR052165">
    <property type="entry name" value="Membrane_assoc_protease"/>
</dbReference>
<evidence type="ECO:0000256" key="2">
    <source>
        <dbReference type="ARBA" id="ARBA00022692"/>
    </source>
</evidence>
<accession>A0ABY8Q0S1</accession>
<keyword evidence="4 5" id="KW-0472">Membrane</keyword>
<feature type="transmembrane region" description="Helical" evidence="5">
    <location>
        <begin position="50"/>
        <end position="74"/>
    </location>
</feature>
<evidence type="ECO:0000256" key="1">
    <source>
        <dbReference type="ARBA" id="ARBA00004141"/>
    </source>
</evidence>
<reference evidence="7 8" key="1">
    <citation type="journal article" date="2008" name="Int. J. Syst. Evol. Microbiol.">
        <title>Tessaracoccus flavescens sp. nov., isolated from marine sediment.</title>
        <authorList>
            <person name="Lee D.W."/>
            <person name="Lee S.D."/>
        </authorList>
    </citation>
    <scope>NUCLEOTIDE SEQUENCE [LARGE SCALE GENOMIC DNA]</scope>
    <source>
        <strain evidence="7 8">T21</strain>
    </source>
</reference>
<proteinExistence type="predicted"/>
<dbReference type="InterPro" id="IPR012340">
    <property type="entry name" value="NA-bd_OB-fold"/>
</dbReference>
<dbReference type="InterPro" id="IPR002810">
    <property type="entry name" value="NfeD-like_C"/>
</dbReference>
<evidence type="ECO:0000313" key="7">
    <source>
        <dbReference type="EMBL" id="WGT48121.1"/>
    </source>
</evidence>
<keyword evidence="8" id="KW-1185">Reference proteome</keyword>
<evidence type="ECO:0000256" key="4">
    <source>
        <dbReference type="ARBA" id="ARBA00023136"/>
    </source>
</evidence>
<feature type="domain" description="NfeD-like C-terminal" evidence="6">
    <location>
        <begin position="93"/>
        <end position="151"/>
    </location>
</feature>
<keyword evidence="3 5" id="KW-1133">Transmembrane helix</keyword>
<dbReference type="Proteomes" id="UP001244136">
    <property type="component" value="Chromosome"/>
</dbReference>
<dbReference type="Pfam" id="PF01957">
    <property type="entry name" value="NfeD"/>
    <property type="match status" value="1"/>
</dbReference>
<evidence type="ECO:0000313" key="8">
    <source>
        <dbReference type="Proteomes" id="UP001244136"/>
    </source>
</evidence>
<dbReference type="RefSeq" id="WP_281145773.1">
    <property type="nucleotide sequence ID" value="NZ_CP123967.1"/>
</dbReference>
<keyword evidence="2 5" id="KW-0812">Transmembrane</keyword>
<feature type="transmembrane region" description="Helical" evidence="5">
    <location>
        <begin position="12"/>
        <end position="38"/>
    </location>
</feature>
<dbReference type="SUPFAM" id="SSF141322">
    <property type="entry name" value="NfeD domain-like"/>
    <property type="match status" value="1"/>
</dbReference>